<evidence type="ECO:0000313" key="2">
    <source>
        <dbReference type="Proteomes" id="UP000323632"/>
    </source>
</evidence>
<evidence type="ECO:0008006" key="3">
    <source>
        <dbReference type="Google" id="ProtNLM"/>
    </source>
</evidence>
<dbReference type="AlphaFoldDB" id="A0A5M6CIB6"/>
<reference evidence="1 2" key="1">
    <citation type="submission" date="2019-09" db="EMBL/GenBank/DDBJ databases">
        <title>Genome sequence and assembly of Taibaiella sp.</title>
        <authorList>
            <person name="Chhetri G."/>
        </authorList>
    </citation>
    <scope>NUCLEOTIDE SEQUENCE [LARGE SCALE GENOMIC DNA]</scope>
    <source>
        <strain evidence="1 2">KVB11</strain>
    </source>
</reference>
<organism evidence="1 2">
    <name type="scientific">Taibaiella lutea</name>
    <dbReference type="NCBI Taxonomy" id="2608001"/>
    <lineage>
        <taxon>Bacteria</taxon>
        <taxon>Pseudomonadati</taxon>
        <taxon>Bacteroidota</taxon>
        <taxon>Chitinophagia</taxon>
        <taxon>Chitinophagales</taxon>
        <taxon>Chitinophagaceae</taxon>
        <taxon>Taibaiella</taxon>
    </lineage>
</organism>
<protein>
    <recommendedName>
        <fullName evidence="3">DUF922 domain-containing protein</fullName>
    </recommendedName>
</protein>
<keyword evidence="2" id="KW-1185">Reference proteome</keyword>
<dbReference type="Proteomes" id="UP000323632">
    <property type="component" value="Unassembled WGS sequence"/>
</dbReference>
<proteinExistence type="predicted"/>
<accession>A0A5M6CIB6</accession>
<comment type="caution">
    <text evidence="1">The sequence shown here is derived from an EMBL/GenBank/DDBJ whole genome shotgun (WGS) entry which is preliminary data.</text>
</comment>
<sequence length="186" mass="21367">MPFSVFTQTGKSAMPVDITIQFKNKADNSDYILYNVNNDLKIADFKGRPDMNSNGVGATYSGIQVSMEGKSFNGKMDVNVSMMVYFDKSNSWMKPEGKDERVLNHEQIHFDLTGIYACRMYHAIMNETFNSKNVKQKLRDIQSKYTNELQSQQALYDKQTRHGTIADVQKTWAEKVQQMKSEIDCM</sequence>
<dbReference type="EMBL" id="VWSH01000002">
    <property type="protein sequence ID" value="KAA5534948.1"/>
    <property type="molecule type" value="Genomic_DNA"/>
</dbReference>
<evidence type="ECO:0000313" key="1">
    <source>
        <dbReference type="EMBL" id="KAA5534948.1"/>
    </source>
</evidence>
<name>A0A5M6CIB6_9BACT</name>
<gene>
    <name evidence="1" type="ORF">F0919_10135</name>
</gene>
<dbReference type="RefSeq" id="WP_150032627.1">
    <property type="nucleotide sequence ID" value="NZ_VWSH01000002.1"/>
</dbReference>